<reference evidence="1" key="1">
    <citation type="submission" date="2022-08" db="EMBL/GenBank/DDBJ databases">
        <authorList>
            <consortium name="DOE Joint Genome Institute"/>
            <person name="Min B."/>
            <person name="Riley R."/>
            <person name="Sierra-Patev S."/>
            <person name="Naranjo-Ortiz M."/>
            <person name="Looney B."/>
            <person name="Konkel Z."/>
            <person name="Slot J.C."/>
            <person name="Sakamoto Y."/>
            <person name="Steenwyk J.L."/>
            <person name="Rokas A."/>
            <person name="Carro J."/>
            <person name="Camarero S."/>
            <person name="Ferreira P."/>
            <person name="Molpeceres G."/>
            <person name="Ruiz-Duenas F.J."/>
            <person name="Serrano A."/>
            <person name="Henrissat B."/>
            <person name="Drula E."/>
            <person name="Hughes K.W."/>
            <person name="Mata J.L."/>
            <person name="Ishikawa N.K."/>
            <person name="Vargas-Isla R."/>
            <person name="Ushijima S."/>
            <person name="Smith C.A."/>
            <person name="Ahrendt S."/>
            <person name="Andreopoulos W."/>
            <person name="He G."/>
            <person name="Labutti K."/>
            <person name="Lipzen A."/>
            <person name="Ng V."/>
            <person name="Sandor L."/>
            <person name="Barry K."/>
            <person name="Martinez A.T."/>
            <person name="Xiao Y."/>
            <person name="Gibbons J.G."/>
            <person name="Terashima K."/>
            <person name="Hibbett D.S."/>
            <person name="Grigoriev I.V."/>
        </authorList>
    </citation>
    <scope>NUCLEOTIDE SEQUENCE</scope>
    <source>
        <strain evidence="1">TFB9207</strain>
    </source>
</reference>
<accession>A0AA38P8L5</accession>
<sequence length="356" mass="40152">MDETGCCITSSTSYWTPGFRIGQKNKEGGERPLPLRQRGVEELGITLSHPPPSQSSLNVNAKHNRPNGYRFITNELDLRAFLILHPSKIATTPTSPFSWVSLAPSSLFTSALIHEKADERADNHVIEFERDRGSLTAGRWDRGRTWTYVGIEQCIPSLLEEDHGMSVVSEMTKSLEFGKVLDGMVREKGTGAGGVLSKEKDEWEWEVYERIKLGGAVIPEDSSKRQKRDVLEDFTPSQHLPLPVTSPQAWNPPLPVTSPQAWNPPLPATPSQHPPLPAWALKEQDVHTDPRHSTTGTPILRVITRTYNYDDPIGIQYEPVRVNGYLEMNRTVVDVDVTYFWYKKFSETLFGIEIYT</sequence>
<dbReference type="AlphaFoldDB" id="A0AA38P8L5"/>
<keyword evidence="2" id="KW-1185">Reference proteome</keyword>
<dbReference type="EMBL" id="MU806190">
    <property type="protein sequence ID" value="KAJ3838310.1"/>
    <property type="molecule type" value="Genomic_DNA"/>
</dbReference>
<comment type="caution">
    <text evidence="1">The sequence shown here is derived from an EMBL/GenBank/DDBJ whole genome shotgun (WGS) entry which is preliminary data.</text>
</comment>
<evidence type="ECO:0000313" key="2">
    <source>
        <dbReference type="Proteomes" id="UP001163846"/>
    </source>
</evidence>
<proteinExistence type="predicted"/>
<gene>
    <name evidence="1" type="ORF">F5878DRAFT_682648</name>
</gene>
<organism evidence="1 2">
    <name type="scientific">Lentinula raphanica</name>
    <dbReference type="NCBI Taxonomy" id="153919"/>
    <lineage>
        <taxon>Eukaryota</taxon>
        <taxon>Fungi</taxon>
        <taxon>Dikarya</taxon>
        <taxon>Basidiomycota</taxon>
        <taxon>Agaricomycotina</taxon>
        <taxon>Agaricomycetes</taxon>
        <taxon>Agaricomycetidae</taxon>
        <taxon>Agaricales</taxon>
        <taxon>Marasmiineae</taxon>
        <taxon>Omphalotaceae</taxon>
        <taxon>Lentinula</taxon>
    </lineage>
</organism>
<name>A0AA38P8L5_9AGAR</name>
<dbReference type="Proteomes" id="UP001163846">
    <property type="component" value="Unassembled WGS sequence"/>
</dbReference>
<protein>
    <submittedName>
        <fullName evidence="1">Uncharacterized protein</fullName>
    </submittedName>
</protein>
<evidence type="ECO:0000313" key="1">
    <source>
        <dbReference type="EMBL" id="KAJ3838310.1"/>
    </source>
</evidence>